<keyword evidence="1" id="KW-1133">Transmembrane helix</keyword>
<feature type="transmembrane region" description="Helical" evidence="1">
    <location>
        <begin position="177"/>
        <end position="198"/>
    </location>
</feature>
<dbReference type="EMBL" id="MH444259">
    <property type="protein sequence ID" value="AXL96311.1"/>
    <property type="molecule type" value="Genomic_DNA"/>
</dbReference>
<evidence type="ECO:0000256" key="1">
    <source>
        <dbReference type="SAM" id="Phobius"/>
    </source>
</evidence>
<name>A0A346CL37_9GAMM</name>
<feature type="transmembrane region" description="Helical" evidence="1">
    <location>
        <begin position="7"/>
        <end position="24"/>
    </location>
</feature>
<evidence type="ECO:0000313" key="2">
    <source>
        <dbReference type="EMBL" id="AXL96311.1"/>
    </source>
</evidence>
<accession>A0A346CL37</accession>
<keyword evidence="1" id="KW-0472">Membrane</keyword>
<gene>
    <name evidence="2" type="primary">wzy</name>
</gene>
<dbReference type="RefSeq" id="WP_224120393.1">
    <property type="nucleotide sequence ID" value="NZ_OU659150.1"/>
</dbReference>
<feature type="transmembrane region" description="Helical" evidence="1">
    <location>
        <begin position="210"/>
        <end position="232"/>
    </location>
</feature>
<dbReference type="AlphaFoldDB" id="A0A346CL37"/>
<feature type="transmembrane region" description="Helical" evidence="1">
    <location>
        <begin position="144"/>
        <end position="165"/>
    </location>
</feature>
<feature type="transmembrane region" description="Helical" evidence="1">
    <location>
        <begin position="102"/>
        <end position="132"/>
    </location>
</feature>
<protein>
    <submittedName>
        <fullName evidence="2">O antigen polymerase</fullName>
    </submittedName>
</protein>
<organism evidence="2">
    <name type="scientific">Providencia alcalifaciens</name>
    <dbReference type="NCBI Taxonomy" id="126385"/>
    <lineage>
        <taxon>Bacteria</taxon>
        <taxon>Pseudomonadati</taxon>
        <taxon>Pseudomonadota</taxon>
        <taxon>Gammaproteobacteria</taxon>
        <taxon>Enterobacterales</taxon>
        <taxon>Morganellaceae</taxon>
        <taxon>Providencia</taxon>
    </lineage>
</organism>
<feature type="transmembrane region" description="Helical" evidence="1">
    <location>
        <begin position="244"/>
        <end position="267"/>
    </location>
</feature>
<proteinExistence type="predicted"/>
<keyword evidence="1" id="KW-0812">Transmembrane</keyword>
<reference evidence="2" key="1">
    <citation type="submission" date="2018-06" db="EMBL/GenBank/DDBJ databases">
        <title>Development of a Molecular Serotyping Scheme and a Multiplexed Luminex-Based Array for Providencia.</title>
        <authorList>
            <person name="Du Y."/>
            <person name="Liu B."/>
        </authorList>
    </citation>
    <scope>NUCLEOTIDE SEQUENCE</scope>
</reference>
<sequence length="316" mass="36843">MKNEIKNLSIAVLYATILVYLIPMEGILDRENYLIYANNSDLIFSRYYPHNILGLITNEPIWLGINSFLNLFLLPNQVVSLIIFISSFISSYLILKNNRKYFFFLLIILFFPQFIGKFIIHLRQGLAIAIFLIGWFSTSKKFRYFWFILTPFIHASFFFVLFLFTYTKILNKTKLSVGIKIFSVIALGLFLGFTLEYIVSISGARQANEYTFSADNVSGLSFIFWFCIFSLYFSQGRLFANKHIFPMATIAFYLSTYFLIEVTGRIFESTLILVLLTSLDLSSWRKYLAISMIVSFEILNWGIRLNQPWFGWGSTF</sequence>
<feature type="transmembrane region" description="Helical" evidence="1">
    <location>
        <begin position="78"/>
        <end position="95"/>
    </location>
</feature>